<evidence type="ECO:0000256" key="4">
    <source>
        <dbReference type="ARBA" id="ARBA00022989"/>
    </source>
</evidence>
<evidence type="ECO:0000256" key="2">
    <source>
        <dbReference type="ARBA" id="ARBA00022475"/>
    </source>
</evidence>
<reference evidence="8 9" key="1">
    <citation type="journal article" date="2016" name="Nat. Commun.">
        <title>Thousands of microbial genomes shed light on interconnected biogeochemical processes in an aquifer system.</title>
        <authorList>
            <person name="Anantharaman K."/>
            <person name="Brown C.T."/>
            <person name="Hug L.A."/>
            <person name="Sharon I."/>
            <person name="Castelle C.J."/>
            <person name="Probst A.J."/>
            <person name="Thomas B.C."/>
            <person name="Singh A."/>
            <person name="Wilkins M.J."/>
            <person name="Karaoz U."/>
            <person name="Brodie E.L."/>
            <person name="Williams K.H."/>
            <person name="Hubbard S.S."/>
            <person name="Banfield J.F."/>
        </authorList>
    </citation>
    <scope>NUCLEOTIDE SEQUENCE [LARGE SCALE GENOMIC DNA]</scope>
</reference>
<keyword evidence="4 6" id="KW-1133">Transmembrane helix</keyword>
<dbReference type="Proteomes" id="UP000177817">
    <property type="component" value="Unassembled WGS sequence"/>
</dbReference>
<dbReference type="PANTHER" id="PTHR42852:SF13">
    <property type="entry name" value="PROTEIN DIPZ"/>
    <property type="match status" value="1"/>
</dbReference>
<feature type="transmembrane region" description="Helical" evidence="6">
    <location>
        <begin position="41"/>
        <end position="65"/>
    </location>
</feature>
<keyword evidence="3 6" id="KW-0812">Transmembrane</keyword>
<keyword evidence="5 6" id="KW-0472">Membrane</keyword>
<organism evidence="8 9">
    <name type="scientific">Candidatus Komeilibacteria bacterium RIFCSPHIGHO2_01_FULL_52_14</name>
    <dbReference type="NCBI Taxonomy" id="1798549"/>
    <lineage>
        <taxon>Bacteria</taxon>
        <taxon>Candidatus Komeiliibacteriota</taxon>
    </lineage>
</organism>
<gene>
    <name evidence="8" type="ORF">A2677_03905</name>
</gene>
<evidence type="ECO:0000313" key="8">
    <source>
        <dbReference type="EMBL" id="OGY89571.1"/>
    </source>
</evidence>
<dbReference type="PROSITE" id="PS51352">
    <property type="entry name" value="THIOREDOXIN_2"/>
    <property type="match status" value="1"/>
</dbReference>
<evidence type="ECO:0000256" key="6">
    <source>
        <dbReference type="SAM" id="Phobius"/>
    </source>
</evidence>
<dbReference type="GO" id="GO:0005886">
    <property type="term" value="C:plasma membrane"/>
    <property type="evidence" value="ECO:0007669"/>
    <property type="project" value="UniProtKB-SubCell"/>
</dbReference>
<dbReference type="Pfam" id="PF17991">
    <property type="entry name" value="Thioredoxin_10"/>
    <property type="match status" value="1"/>
</dbReference>
<protein>
    <recommendedName>
        <fullName evidence="7">Thioredoxin domain-containing protein</fullName>
    </recommendedName>
</protein>
<dbReference type="AlphaFoldDB" id="A0A1G2BK76"/>
<dbReference type="EMBL" id="MHKK01000030">
    <property type="protein sequence ID" value="OGY89571.1"/>
    <property type="molecule type" value="Genomic_DNA"/>
</dbReference>
<dbReference type="InterPro" id="IPR013766">
    <property type="entry name" value="Thioredoxin_domain"/>
</dbReference>
<sequence length="572" mass="62359">MAVLLIFAFLGGVVTILSPCILPVLPVVLSGSVAGGKKRPWGIITGFVVGFTFFTLSLTALVNAFGVSPDRLRTVSVFVIFLFGLSLIIPQMQLLFERGIGSLASSVPQATGDGFRSGVLIGLSLGLIWTPCVGPILASVISLALTGRVTGSAIFLTLAYALGTAIPMLAIMYGGRQLIARVPGLMQNTSKIQKAFGVLMIITAIGIYFNYDRVFQSYILDVFPNYGSGLTTLENAPIVKDQLDKLGGAQEQDNGGILAPELIAGGEWFNSAPLKLSELKGKKVVLLDFVTYSCINCIRTFPYLKDWWSKYRDDGLVIIGVHTPEFEFEKNPDNVRKALADFGLEFPVMQDNDYATWEAYGNRYWPRKYLIDIHGRIIYDHVGEGGYDETERRIQTALKERARILGETADMPDTTGELSIDPALQQNAVGSPETYFGSARNDSFANGTQGTSGRQTLTAPAQINTNRLYLVGTWDLADEFAQTAAHGNKIIFRYKAKNVFLVAGSQHQVVLTIRRDGKLVGAERGKDVNATGTLEVSEERLYHLIGDPSLGEHTLEIEIADPGLQAFTFTFG</sequence>
<evidence type="ECO:0000256" key="5">
    <source>
        <dbReference type="ARBA" id="ARBA00023136"/>
    </source>
</evidence>
<evidence type="ECO:0000256" key="1">
    <source>
        <dbReference type="ARBA" id="ARBA00004651"/>
    </source>
</evidence>
<feature type="transmembrane region" description="Helical" evidence="6">
    <location>
        <begin position="117"/>
        <end position="141"/>
    </location>
</feature>
<evidence type="ECO:0000256" key="3">
    <source>
        <dbReference type="ARBA" id="ARBA00022692"/>
    </source>
</evidence>
<dbReference type="Pfam" id="PF08534">
    <property type="entry name" value="Redoxin"/>
    <property type="match status" value="1"/>
</dbReference>
<dbReference type="CDD" id="cd03012">
    <property type="entry name" value="TlpA_like_DipZ_like"/>
    <property type="match status" value="1"/>
</dbReference>
<feature type="transmembrane region" description="Helical" evidence="6">
    <location>
        <begin position="6"/>
        <end position="29"/>
    </location>
</feature>
<dbReference type="SUPFAM" id="SSF52833">
    <property type="entry name" value="Thioredoxin-like"/>
    <property type="match status" value="1"/>
</dbReference>
<evidence type="ECO:0000313" key="9">
    <source>
        <dbReference type="Proteomes" id="UP000177817"/>
    </source>
</evidence>
<keyword evidence="2" id="KW-1003">Cell membrane</keyword>
<comment type="subcellular location">
    <subcellularLocation>
        <location evidence="1">Cell membrane</location>
        <topology evidence="1">Multi-pass membrane protein</topology>
    </subcellularLocation>
</comment>
<dbReference type="PANTHER" id="PTHR42852">
    <property type="entry name" value="THIOL:DISULFIDE INTERCHANGE PROTEIN DSBE"/>
    <property type="match status" value="1"/>
</dbReference>
<dbReference type="GO" id="GO:0016491">
    <property type="term" value="F:oxidoreductase activity"/>
    <property type="evidence" value="ECO:0007669"/>
    <property type="project" value="InterPro"/>
</dbReference>
<accession>A0A1G2BK76</accession>
<dbReference type="InterPro" id="IPR050553">
    <property type="entry name" value="Thioredoxin_ResA/DsbE_sf"/>
</dbReference>
<feature type="domain" description="Thioredoxin" evidence="7">
    <location>
        <begin position="253"/>
        <end position="399"/>
    </location>
</feature>
<name>A0A1G2BK76_9BACT</name>
<dbReference type="InterPro" id="IPR003834">
    <property type="entry name" value="Cyt_c_assmbl_TM_dom"/>
</dbReference>
<dbReference type="Gene3D" id="3.40.30.10">
    <property type="entry name" value="Glutaredoxin"/>
    <property type="match status" value="1"/>
</dbReference>
<feature type="transmembrane region" description="Helical" evidence="6">
    <location>
        <begin position="153"/>
        <end position="174"/>
    </location>
</feature>
<evidence type="ECO:0000259" key="7">
    <source>
        <dbReference type="PROSITE" id="PS51352"/>
    </source>
</evidence>
<dbReference type="Pfam" id="PF02683">
    <property type="entry name" value="DsbD_TM"/>
    <property type="match status" value="1"/>
</dbReference>
<dbReference type="InterPro" id="IPR013740">
    <property type="entry name" value="Redoxin"/>
</dbReference>
<dbReference type="InterPro" id="IPR041017">
    <property type="entry name" value="Thioredoxin_10"/>
</dbReference>
<dbReference type="GO" id="GO:0017004">
    <property type="term" value="P:cytochrome complex assembly"/>
    <property type="evidence" value="ECO:0007669"/>
    <property type="project" value="InterPro"/>
</dbReference>
<comment type="caution">
    <text evidence="8">The sequence shown here is derived from an EMBL/GenBank/DDBJ whole genome shotgun (WGS) entry which is preliminary data.</text>
</comment>
<dbReference type="Gene3D" id="2.60.120.260">
    <property type="entry name" value="Galactose-binding domain-like"/>
    <property type="match status" value="1"/>
</dbReference>
<proteinExistence type="predicted"/>
<feature type="transmembrane region" description="Helical" evidence="6">
    <location>
        <begin position="77"/>
        <end position="96"/>
    </location>
</feature>
<dbReference type="InterPro" id="IPR036249">
    <property type="entry name" value="Thioredoxin-like_sf"/>
</dbReference>